<dbReference type="Pfam" id="PF12776">
    <property type="entry name" value="Myb_DNA-bind_3"/>
    <property type="match status" value="1"/>
</dbReference>
<proteinExistence type="predicted"/>
<comment type="caution">
    <text evidence="3">The sequence shown here is derived from an EMBL/GenBank/DDBJ whole genome shotgun (WGS) entry which is preliminary data.</text>
</comment>
<dbReference type="PANTHER" id="PTHR46929">
    <property type="entry name" value="EXPRESSED PROTEIN"/>
    <property type="match status" value="1"/>
</dbReference>
<name>A0A2N5TTB1_9BASI</name>
<feature type="compositionally biased region" description="Polar residues" evidence="1">
    <location>
        <begin position="144"/>
        <end position="164"/>
    </location>
</feature>
<dbReference type="Proteomes" id="UP000235388">
    <property type="component" value="Unassembled WGS sequence"/>
</dbReference>
<protein>
    <recommendedName>
        <fullName evidence="2">Myb/SANT-like domain-containing protein</fullName>
    </recommendedName>
</protein>
<dbReference type="PANTHER" id="PTHR46929:SF3">
    <property type="entry name" value="MYB_SANT-LIKE DOMAIN-CONTAINING PROTEIN"/>
    <property type="match status" value="1"/>
</dbReference>
<feature type="domain" description="Myb/SANT-like" evidence="2">
    <location>
        <begin position="6"/>
        <end position="90"/>
    </location>
</feature>
<dbReference type="AlphaFoldDB" id="A0A2N5TTB1"/>
<sequence length="270" mass="29913">MERSALNMYVKDVKAGKQGKAGFKPEVHLWVASELSKEFPGVEFTDKKVKSKLNQLFKKTYNSFVSCKGASGFGWNKAKCMVTASEDVWNGFLVSHPNAKRFKNTPFPEYTDYQVIFEGNTATGALRISSATALIEEHEEDTPDQSVQGNPANASEPPCSSAQQPGVRPPRHHQITSGDFFENSIGQLIDAFVTTQEASGELAESSAIHKAIEKFQDSFAQDLSLDKLVAGFGVLEEDAKARTFLAIRDQAHALAWMEKQIEMKMTRKKN</sequence>
<evidence type="ECO:0000313" key="3">
    <source>
        <dbReference type="EMBL" id="PLW28727.1"/>
    </source>
</evidence>
<dbReference type="EMBL" id="PGCJ01000434">
    <property type="protein sequence ID" value="PLW28727.1"/>
    <property type="molecule type" value="Genomic_DNA"/>
</dbReference>
<accession>A0A2N5TTB1</accession>
<evidence type="ECO:0000313" key="4">
    <source>
        <dbReference type="Proteomes" id="UP000235388"/>
    </source>
</evidence>
<dbReference type="OrthoDB" id="2505558at2759"/>
<gene>
    <name evidence="3" type="ORF">PCANC_26578</name>
</gene>
<organism evidence="3 4">
    <name type="scientific">Puccinia coronata f. sp. avenae</name>
    <dbReference type="NCBI Taxonomy" id="200324"/>
    <lineage>
        <taxon>Eukaryota</taxon>
        <taxon>Fungi</taxon>
        <taxon>Dikarya</taxon>
        <taxon>Basidiomycota</taxon>
        <taxon>Pucciniomycotina</taxon>
        <taxon>Pucciniomycetes</taxon>
        <taxon>Pucciniales</taxon>
        <taxon>Pucciniaceae</taxon>
        <taxon>Puccinia</taxon>
    </lineage>
</organism>
<dbReference type="InterPro" id="IPR024752">
    <property type="entry name" value="Myb/SANT-like_dom"/>
</dbReference>
<keyword evidence="4" id="KW-1185">Reference proteome</keyword>
<evidence type="ECO:0000259" key="2">
    <source>
        <dbReference type="Pfam" id="PF12776"/>
    </source>
</evidence>
<reference evidence="3 4" key="1">
    <citation type="submission" date="2017-11" db="EMBL/GenBank/DDBJ databases">
        <title>De novo assembly and phasing of dikaryotic genomes from two isolates of Puccinia coronata f. sp. avenae, the causal agent of oat crown rust.</title>
        <authorList>
            <person name="Miller M.E."/>
            <person name="Zhang Y."/>
            <person name="Omidvar V."/>
            <person name="Sperschneider J."/>
            <person name="Schwessinger B."/>
            <person name="Raley C."/>
            <person name="Palmer J.M."/>
            <person name="Garnica D."/>
            <person name="Upadhyaya N."/>
            <person name="Rathjen J."/>
            <person name="Taylor J.M."/>
            <person name="Park R.F."/>
            <person name="Dodds P.N."/>
            <person name="Hirsch C.D."/>
            <person name="Kianian S.F."/>
            <person name="Figueroa M."/>
        </authorList>
    </citation>
    <scope>NUCLEOTIDE SEQUENCE [LARGE SCALE GENOMIC DNA]</scope>
    <source>
        <strain evidence="3">12NC29</strain>
    </source>
</reference>
<dbReference type="STRING" id="200324.A0A2N5TTB1"/>
<evidence type="ECO:0000256" key="1">
    <source>
        <dbReference type="SAM" id="MobiDB-lite"/>
    </source>
</evidence>
<feature type="region of interest" description="Disordered" evidence="1">
    <location>
        <begin position="137"/>
        <end position="172"/>
    </location>
</feature>